<sequence>MATTTPWQSSRLTYREFRPSDVDDILSLFNDAETQRNVTADYIVPRSEGFRSQISRWGTETLLFVVVVDTATCKFVGQTSLRREGPPSIKNRDADLGMILAREWWGKGYGREVLEWTLKYGFRALALHRVSLTVLQGNKRAVSLYEKSGFVHEGARRKANWVDGAWEDVINMGMLEEDYFAAEAQRAKT</sequence>
<gene>
    <name evidence="1" type="ORF">FA95DRAFT_677101</name>
</gene>
<accession>A0ACB8RBV8</accession>
<organism evidence="1 2">
    <name type="scientific">Auriscalpium vulgare</name>
    <dbReference type="NCBI Taxonomy" id="40419"/>
    <lineage>
        <taxon>Eukaryota</taxon>
        <taxon>Fungi</taxon>
        <taxon>Dikarya</taxon>
        <taxon>Basidiomycota</taxon>
        <taxon>Agaricomycotina</taxon>
        <taxon>Agaricomycetes</taxon>
        <taxon>Russulales</taxon>
        <taxon>Auriscalpiaceae</taxon>
        <taxon>Auriscalpium</taxon>
    </lineage>
</organism>
<name>A0ACB8RBV8_9AGAM</name>
<dbReference type="Proteomes" id="UP000814033">
    <property type="component" value="Unassembled WGS sequence"/>
</dbReference>
<evidence type="ECO:0000313" key="1">
    <source>
        <dbReference type="EMBL" id="KAI0041579.1"/>
    </source>
</evidence>
<proteinExistence type="predicted"/>
<reference evidence="1" key="2">
    <citation type="journal article" date="2022" name="New Phytol.">
        <title>Evolutionary transition to the ectomycorrhizal habit in the genomes of a hyperdiverse lineage of mushroom-forming fungi.</title>
        <authorList>
            <person name="Looney B."/>
            <person name="Miyauchi S."/>
            <person name="Morin E."/>
            <person name="Drula E."/>
            <person name="Courty P.E."/>
            <person name="Kohler A."/>
            <person name="Kuo A."/>
            <person name="LaButti K."/>
            <person name="Pangilinan J."/>
            <person name="Lipzen A."/>
            <person name="Riley R."/>
            <person name="Andreopoulos W."/>
            <person name="He G."/>
            <person name="Johnson J."/>
            <person name="Nolan M."/>
            <person name="Tritt A."/>
            <person name="Barry K.W."/>
            <person name="Grigoriev I.V."/>
            <person name="Nagy L.G."/>
            <person name="Hibbett D."/>
            <person name="Henrissat B."/>
            <person name="Matheny P.B."/>
            <person name="Labbe J."/>
            <person name="Martin F.M."/>
        </authorList>
    </citation>
    <scope>NUCLEOTIDE SEQUENCE</scope>
    <source>
        <strain evidence="1">FP105234-sp</strain>
    </source>
</reference>
<reference evidence="1" key="1">
    <citation type="submission" date="2021-02" db="EMBL/GenBank/DDBJ databases">
        <authorList>
            <consortium name="DOE Joint Genome Institute"/>
            <person name="Ahrendt S."/>
            <person name="Looney B.P."/>
            <person name="Miyauchi S."/>
            <person name="Morin E."/>
            <person name="Drula E."/>
            <person name="Courty P.E."/>
            <person name="Chicoki N."/>
            <person name="Fauchery L."/>
            <person name="Kohler A."/>
            <person name="Kuo A."/>
            <person name="Labutti K."/>
            <person name="Pangilinan J."/>
            <person name="Lipzen A."/>
            <person name="Riley R."/>
            <person name="Andreopoulos W."/>
            <person name="He G."/>
            <person name="Johnson J."/>
            <person name="Barry K.W."/>
            <person name="Grigoriev I.V."/>
            <person name="Nagy L."/>
            <person name="Hibbett D."/>
            <person name="Henrissat B."/>
            <person name="Matheny P.B."/>
            <person name="Labbe J."/>
            <person name="Martin F."/>
        </authorList>
    </citation>
    <scope>NUCLEOTIDE SEQUENCE</scope>
    <source>
        <strain evidence="1">FP105234-sp</strain>
    </source>
</reference>
<keyword evidence="2" id="KW-1185">Reference proteome</keyword>
<dbReference type="EMBL" id="MU276114">
    <property type="protein sequence ID" value="KAI0041579.1"/>
    <property type="molecule type" value="Genomic_DNA"/>
</dbReference>
<evidence type="ECO:0000313" key="2">
    <source>
        <dbReference type="Proteomes" id="UP000814033"/>
    </source>
</evidence>
<comment type="caution">
    <text evidence="1">The sequence shown here is derived from an EMBL/GenBank/DDBJ whole genome shotgun (WGS) entry which is preliminary data.</text>
</comment>
<protein>
    <submittedName>
        <fullName evidence="1">Acyl-CoA N-acyltransferase</fullName>
    </submittedName>
</protein>